<dbReference type="InterPro" id="IPR050166">
    <property type="entry name" value="ABC_transporter_ATP-bind"/>
</dbReference>
<dbReference type="EMBL" id="JBHSDV010000001">
    <property type="protein sequence ID" value="MFC4386933.1"/>
    <property type="molecule type" value="Genomic_DNA"/>
</dbReference>
<keyword evidence="2" id="KW-0547">Nucleotide-binding</keyword>
<gene>
    <name evidence="5" type="ORF">ACFOZ1_03820</name>
</gene>
<protein>
    <submittedName>
        <fullName evidence="5">ABC transporter ATP-binding protein</fullName>
    </submittedName>
</protein>
<dbReference type="GO" id="GO:0005524">
    <property type="term" value="F:ATP binding"/>
    <property type="evidence" value="ECO:0007669"/>
    <property type="project" value="UniProtKB-KW"/>
</dbReference>
<keyword evidence="1" id="KW-0813">Transport</keyword>
<dbReference type="SMART" id="SM00382">
    <property type="entry name" value="AAA"/>
    <property type="match status" value="1"/>
</dbReference>
<name>A0ABV8VR56_9BACI</name>
<evidence type="ECO:0000256" key="1">
    <source>
        <dbReference type="ARBA" id="ARBA00022448"/>
    </source>
</evidence>
<dbReference type="InterPro" id="IPR003439">
    <property type="entry name" value="ABC_transporter-like_ATP-bd"/>
</dbReference>
<dbReference type="InterPro" id="IPR027417">
    <property type="entry name" value="P-loop_NTPase"/>
</dbReference>
<dbReference type="PANTHER" id="PTHR42788">
    <property type="entry name" value="TAURINE IMPORT ATP-BINDING PROTEIN-RELATED"/>
    <property type="match status" value="1"/>
</dbReference>
<dbReference type="Proteomes" id="UP001595880">
    <property type="component" value="Unassembled WGS sequence"/>
</dbReference>
<accession>A0ABV8VR56</accession>
<dbReference type="Pfam" id="PF00005">
    <property type="entry name" value="ABC_tran"/>
    <property type="match status" value="1"/>
</dbReference>
<dbReference type="CDD" id="cd03293">
    <property type="entry name" value="ABC_NrtD_SsuB_transporters"/>
    <property type="match status" value="1"/>
</dbReference>
<evidence type="ECO:0000256" key="2">
    <source>
        <dbReference type="ARBA" id="ARBA00022741"/>
    </source>
</evidence>
<evidence type="ECO:0000313" key="6">
    <source>
        <dbReference type="Proteomes" id="UP001595880"/>
    </source>
</evidence>
<dbReference type="PROSITE" id="PS50893">
    <property type="entry name" value="ABC_TRANSPORTER_2"/>
    <property type="match status" value="1"/>
</dbReference>
<feature type="domain" description="ABC transporter" evidence="4">
    <location>
        <begin position="4"/>
        <end position="228"/>
    </location>
</feature>
<keyword evidence="6" id="KW-1185">Reference proteome</keyword>
<comment type="caution">
    <text evidence="5">The sequence shown here is derived from an EMBL/GenBank/DDBJ whole genome shotgun (WGS) entry which is preliminary data.</text>
</comment>
<proteinExistence type="predicted"/>
<dbReference type="InterPro" id="IPR003593">
    <property type="entry name" value="AAA+_ATPase"/>
</dbReference>
<reference evidence="6" key="1">
    <citation type="journal article" date="2019" name="Int. J. Syst. Evol. Microbiol.">
        <title>The Global Catalogue of Microorganisms (GCM) 10K type strain sequencing project: providing services to taxonomists for standard genome sequencing and annotation.</title>
        <authorList>
            <consortium name="The Broad Institute Genomics Platform"/>
            <consortium name="The Broad Institute Genome Sequencing Center for Infectious Disease"/>
            <person name="Wu L."/>
            <person name="Ma J."/>
        </authorList>
    </citation>
    <scope>NUCLEOTIDE SEQUENCE [LARGE SCALE GENOMIC DNA]</scope>
    <source>
        <strain evidence="6">KACC 14058</strain>
    </source>
</reference>
<dbReference type="SUPFAM" id="SSF52540">
    <property type="entry name" value="P-loop containing nucleoside triphosphate hydrolases"/>
    <property type="match status" value="1"/>
</dbReference>
<dbReference type="PANTHER" id="PTHR42788:SF2">
    <property type="entry name" value="ABC TRANSPORTER ATP-BINDING PROTEIN"/>
    <property type="match status" value="1"/>
</dbReference>
<dbReference type="InterPro" id="IPR017871">
    <property type="entry name" value="ABC_transporter-like_CS"/>
</dbReference>
<organism evidence="5 6">
    <name type="scientific">Gracilibacillus marinus</name>
    <dbReference type="NCBI Taxonomy" id="630535"/>
    <lineage>
        <taxon>Bacteria</taxon>
        <taxon>Bacillati</taxon>
        <taxon>Bacillota</taxon>
        <taxon>Bacilli</taxon>
        <taxon>Bacillales</taxon>
        <taxon>Bacillaceae</taxon>
        <taxon>Gracilibacillus</taxon>
    </lineage>
</organism>
<evidence type="ECO:0000259" key="4">
    <source>
        <dbReference type="PROSITE" id="PS50893"/>
    </source>
</evidence>
<dbReference type="RefSeq" id="WP_390196081.1">
    <property type="nucleotide sequence ID" value="NZ_JBHSDV010000001.1"/>
</dbReference>
<evidence type="ECO:0000313" key="5">
    <source>
        <dbReference type="EMBL" id="MFC4386933.1"/>
    </source>
</evidence>
<keyword evidence="3 5" id="KW-0067">ATP-binding</keyword>
<dbReference type="Gene3D" id="3.40.50.300">
    <property type="entry name" value="P-loop containing nucleotide triphosphate hydrolases"/>
    <property type="match status" value="1"/>
</dbReference>
<evidence type="ECO:0000256" key="3">
    <source>
        <dbReference type="ARBA" id="ARBA00022840"/>
    </source>
</evidence>
<sequence length="247" mass="28337">MSTLDIKQVSKQFGDKQILNKLDLEVHEGEFVALLGPSGSGKSTIFHMIGGLFTPDEGSIYIDNKEITGKRGSISYMPQTPSLFPWRTILDNVLLSQEINGKPDKQKAIKMLERAGLIDYQHAFPHQLSGGMRQRVAFVRSLLSPQSFICLDEPFSALDELTRLDMQNWLLSIWEEERPSVLFVTHNIEEAIYLSDRIVVLGEQEKRIIHEQEVPFKRPRKESITLTEEFLASKKNIYKKLRRISHV</sequence>
<dbReference type="PROSITE" id="PS00211">
    <property type="entry name" value="ABC_TRANSPORTER_1"/>
    <property type="match status" value="1"/>
</dbReference>